<accession>F3YWG0</accession>
<feature type="domain" description="RDD" evidence="7">
    <location>
        <begin position="33"/>
        <end position="162"/>
    </location>
</feature>
<sequence length="179" mass="20007">MVFPSPRSQPQEGDGLLGPRMSLANRSSHPANALLMKRVAAYVHDLFRITLFHIPVFIFIVALLIIFQEEGRIVAALFAFFGVSSFLIPWLYFASAESSFRQATKGKRAEGFIVVDKAGRRISFCRATLRHLLFLLCSLTFGLVFIPGLFSKKGLFLHDYLSRTRVVPSTPATPGFSPR</sequence>
<comment type="subcellular location">
    <subcellularLocation>
        <location evidence="1">Cell membrane</location>
        <topology evidence="1">Multi-pass membrane protein</topology>
    </subcellularLocation>
</comment>
<dbReference type="eggNOG" id="COG1714">
    <property type="taxonomic scope" value="Bacteria"/>
</dbReference>
<organism evidence="8 9">
    <name type="scientific">Desulfocurvibacter africanus subsp. africanus str. Walvis Bay</name>
    <dbReference type="NCBI Taxonomy" id="690850"/>
    <lineage>
        <taxon>Bacteria</taxon>
        <taxon>Pseudomonadati</taxon>
        <taxon>Thermodesulfobacteriota</taxon>
        <taxon>Desulfovibrionia</taxon>
        <taxon>Desulfovibrionales</taxon>
        <taxon>Desulfovibrionaceae</taxon>
        <taxon>Desulfocurvibacter</taxon>
    </lineage>
</organism>
<evidence type="ECO:0000313" key="8">
    <source>
        <dbReference type="EMBL" id="EGJ49346.1"/>
    </source>
</evidence>
<evidence type="ECO:0000256" key="6">
    <source>
        <dbReference type="SAM" id="Phobius"/>
    </source>
</evidence>
<dbReference type="KEGG" id="daf:Desaf_0998"/>
<gene>
    <name evidence="8" type="ORF">Desaf_0998</name>
</gene>
<keyword evidence="9" id="KW-1185">Reference proteome</keyword>
<dbReference type="AlphaFoldDB" id="F3YWG0"/>
<evidence type="ECO:0000313" key="9">
    <source>
        <dbReference type="Proteomes" id="UP000007844"/>
    </source>
</evidence>
<reference evidence="8 9" key="1">
    <citation type="journal article" date="2011" name="J. Bacteriol.">
        <title>Genome sequence of the mercury-methylating and pleomorphic Desulfovibrio africanus Strain Walvis Bay.</title>
        <authorList>
            <person name="Brown S.D."/>
            <person name="Wall J.D."/>
            <person name="Kucken A.M."/>
            <person name="Gilmour C.C."/>
            <person name="Podar M."/>
            <person name="Brandt C.C."/>
            <person name="Teshima H."/>
            <person name="Detter J.C."/>
            <person name="Han C.S."/>
            <person name="Land M.L."/>
            <person name="Lucas S."/>
            <person name="Han J."/>
            <person name="Pennacchio L."/>
            <person name="Nolan M."/>
            <person name="Pitluck S."/>
            <person name="Woyke T."/>
            <person name="Goodwin L."/>
            <person name="Palumbo A.V."/>
            <person name="Elias D.A."/>
        </authorList>
    </citation>
    <scope>NUCLEOTIDE SEQUENCE [LARGE SCALE GENOMIC DNA]</scope>
    <source>
        <strain evidence="8 9">Walvis Bay</strain>
    </source>
</reference>
<evidence type="ECO:0000256" key="2">
    <source>
        <dbReference type="ARBA" id="ARBA00022475"/>
    </source>
</evidence>
<feature type="transmembrane region" description="Helical" evidence="6">
    <location>
        <begin position="73"/>
        <end position="93"/>
    </location>
</feature>
<proteinExistence type="predicted"/>
<evidence type="ECO:0000256" key="3">
    <source>
        <dbReference type="ARBA" id="ARBA00022692"/>
    </source>
</evidence>
<protein>
    <submittedName>
        <fullName evidence="8">RDD domain containing protein</fullName>
    </submittedName>
</protein>
<keyword evidence="4 6" id="KW-1133">Transmembrane helix</keyword>
<dbReference type="PANTHER" id="PTHR36115">
    <property type="entry name" value="PROLINE-RICH ANTIGEN HOMOLOG-RELATED"/>
    <property type="match status" value="1"/>
</dbReference>
<dbReference type="HOGENOM" id="CLU_1501166_0_0_7"/>
<keyword evidence="2" id="KW-1003">Cell membrane</keyword>
<evidence type="ECO:0000256" key="5">
    <source>
        <dbReference type="ARBA" id="ARBA00023136"/>
    </source>
</evidence>
<dbReference type="InterPro" id="IPR051791">
    <property type="entry name" value="Pra-immunoreactive"/>
</dbReference>
<dbReference type="EMBL" id="CP003221">
    <property type="protein sequence ID" value="EGJ49346.1"/>
    <property type="molecule type" value="Genomic_DNA"/>
</dbReference>
<keyword evidence="5 6" id="KW-0472">Membrane</keyword>
<feature type="transmembrane region" description="Helical" evidence="6">
    <location>
        <begin position="46"/>
        <end position="67"/>
    </location>
</feature>
<evidence type="ECO:0000259" key="7">
    <source>
        <dbReference type="Pfam" id="PF06271"/>
    </source>
</evidence>
<dbReference type="STRING" id="690850.Desaf_0998"/>
<dbReference type="InterPro" id="IPR010432">
    <property type="entry name" value="RDD"/>
</dbReference>
<dbReference type="Pfam" id="PF06271">
    <property type="entry name" value="RDD"/>
    <property type="match status" value="1"/>
</dbReference>
<evidence type="ECO:0000256" key="1">
    <source>
        <dbReference type="ARBA" id="ARBA00004651"/>
    </source>
</evidence>
<keyword evidence="3 6" id="KW-0812">Transmembrane</keyword>
<feature type="transmembrane region" description="Helical" evidence="6">
    <location>
        <begin position="129"/>
        <end position="150"/>
    </location>
</feature>
<dbReference type="Proteomes" id="UP000007844">
    <property type="component" value="Chromosome"/>
</dbReference>
<dbReference type="GO" id="GO:0005886">
    <property type="term" value="C:plasma membrane"/>
    <property type="evidence" value="ECO:0007669"/>
    <property type="project" value="UniProtKB-SubCell"/>
</dbReference>
<evidence type="ECO:0000256" key="4">
    <source>
        <dbReference type="ARBA" id="ARBA00022989"/>
    </source>
</evidence>
<name>F3YWG0_DESAF</name>